<dbReference type="FunFam" id="3.30.160.60:FF:000585">
    <property type="entry name" value="zinc finger protein 784"/>
    <property type="match status" value="1"/>
</dbReference>
<dbReference type="GO" id="GO:0000981">
    <property type="term" value="F:DNA-binding transcription factor activity, RNA polymerase II-specific"/>
    <property type="evidence" value="ECO:0007669"/>
    <property type="project" value="TreeGrafter"/>
</dbReference>
<dbReference type="Gene3D" id="3.30.160.60">
    <property type="entry name" value="Classic Zinc Finger"/>
    <property type="match status" value="7"/>
</dbReference>
<dbReference type="AlphaFoldDB" id="A0A8C4TLH3"/>
<accession>A0A8C4TLH3</accession>
<keyword evidence="4" id="KW-0479">Metal-binding</keyword>
<dbReference type="Pfam" id="PF00096">
    <property type="entry name" value="zf-C2H2"/>
    <property type="match status" value="7"/>
</dbReference>
<dbReference type="PROSITE" id="PS00028">
    <property type="entry name" value="ZINC_FINGER_C2H2_1"/>
    <property type="match status" value="7"/>
</dbReference>
<dbReference type="FunFam" id="3.30.160.60:FF:000706">
    <property type="entry name" value="Zinc finger protein"/>
    <property type="match status" value="1"/>
</dbReference>
<evidence type="ECO:0000256" key="4">
    <source>
        <dbReference type="ARBA" id="ARBA00022723"/>
    </source>
</evidence>
<feature type="coiled-coil region" evidence="13">
    <location>
        <begin position="88"/>
        <end position="115"/>
    </location>
</feature>
<evidence type="ECO:0000256" key="1">
    <source>
        <dbReference type="ARBA" id="ARBA00003767"/>
    </source>
</evidence>
<feature type="compositionally biased region" description="Polar residues" evidence="14">
    <location>
        <begin position="130"/>
        <end position="141"/>
    </location>
</feature>
<dbReference type="InterPro" id="IPR013087">
    <property type="entry name" value="Znf_C2H2_type"/>
</dbReference>
<name>A0A8C4TLH3_ERPCA</name>
<comment type="function">
    <text evidence="1">May be involved in transcriptional regulation.</text>
</comment>
<feature type="domain" description="C2H2-type" evidence="15">
    <location>
        <begin position="444"/>
        <end position="471"/>
    </location>
</feature>
<feature type="domain" description="C2H2-type" evidence="15">
    <location>
        <begin position="528"/>
        <end position="555"/>
    </location>
</feature>
<dbReference type="FunFam" id="3.30.160.60:FF:000688">
    <property type="entry name" value="zinc finger protein 197 isoform X1"/>
    <property type="match status" value="1"/>
</dbReference>
<dbReference type="PANTHER" id="PTHR23235:SF142">
    <property type="entry name" value="ZINC FINGER PROTEIN 384"/>
    <property type="match status" value="1"/>
</dbReference>
<keyword evidence="10" id="KW-0804">Transcription</keyword>
<evidence type="ECO:0000256" key="6">
    <source>
        <dbReference type="ARBA" id="ARBA00022771"/>
    </source>
</evidence>
<reference evidence="16" key="3">
    <citation type="submission" date="2025-09" db="UniProtKB">
        <authorList>
            <consortium name="Ensembl"/>
        </authorList>
    </citation>
    <scope>IDENTIFICATION</scope>
</reference>
<dbReference type="PROSITE" id="PS50157">
    <property type="entry name" value="ZINC_FINGER_C2H2_2"/>
    <property type="match status" value="7"/>
</dbReference>
<organism evidence="16 17">
    <name type="scientific">Erpetoichthys calabaricus</name>
    <name type="common">Rope fish</name>
    <name type="synonym">Calamoichthys calabaricus</name>
    <dbReference type="NCBI Taxonomy" id="27687"/>
    <lineage>
        <taxon>Eukaryota</taxon>
        <taxon>Metazoa</taxon>
        <taxon>Chordata</taxon>
        <taxon>Craniata</taxon>
        <taxon>Vertebrata</taxon>
        <taxon>Euteleostomi</taxon>
        <taxon>Actinopterygii</taxon>
        <taxon>Polypteriformes</taxon>
        <taxon>Polypteridae</taxon>
        <taxon>Erpetoichthys</taxon>
    </lineage>
</organism>
<feature type="domain" description="C2H2-type" evidence="15">
    <location>
        <begin position="584"/>
        <end position="611"/>
    </location>
</feature>
<sequence>MDAEDSWRLLKELLASRIEPTAKATSRSVLHKLEELRNGVKGREEESEELRHEEGAFDYYVALITEEAVMSAVEIVMAESEAFVKKLCADYTSRISRYEKEIERFKQQLDTLGGELGHVSWKDRRFTRSPYASGTGDTPFNPSRDAGAVGAEDRPARLQWASRKAGDWIGQRDKRKAEPELLGSIRTDSNWSLADQDPKKSVAFSIHKKAEVSVRSRRRKGTPESIVGMAHACLGFLELGNENGERAPDLSFWKSEHGATKQVSSFCKDDDTQVNSAEMSDDSLNPASSSNNEVEFNIKEEVLEVELSPGTKNQKLTKDCASEEIFSDHDVNESEQGAAIQGSPSSSSWLEIGPGGEHGDKERGGIRLMQRGIMEKLKKVHAVGEPHASDNSPKTFSKSHPLTIHQTVPTEPEKPFQCTQCGKCFREAAHLKLHQRTHSTAKVYQCPECGKTFNHSGNFREHQKVHTGERPYQCTECGKCFTQAIDLRRHTRTHTGEKPYQCTECGKCFSHSVSLRDHQRTHTGEKPYHCDVCGKCFSQSSHLKLHQRIHTGEKPYQCSECGKTFTKASNLKVHQRVHTGEKPYQCTECGKTFSQGIDLRRHQKVHSGEAKSREVRKE</sequence>
<keyword evidence="11" id="KW-0539">Nucleus</keyword>
<evidence type="ECO:0000313" key="16">
    <source>
        <dbReference type="Ensembl" id="ENSECRP00000033516.1"/>
    </source>
</evidence>
<evidence type="ECO:0000256" key="11">
    <source>
        <dbReference type="ARBA" id="ARBA00023242"/>
    </source>
</evidence>
<evidence type="ECO:0000256" key="2">
    <source>
        <dbReference type="ARBA" id="ARBA00004123"/>
    </source>
</evidence>
<feature type="domain" description="C2H2-type" evidence="15">
    <location>
        <begin position="500"/>
        <end position="527"/>
    </location>
</feature>
<dbReference type="GO" id="GO:0008270">
    <property type="term" value="F:zinc ion binding"/>
    <property type="evidence" value="ECO:0007669"/>
    <property type="project" value="UniProtKB-KW"/>
</dbReference>
<dbReference type="FunFam" id="3.30.160.60:FF:002343">
    <property type="entry name" value="Zinc finger protein 33A"/>
    <property type="match status" value="3"/>
</dbReference>
<dbReference type="Proteomes" id="UP000694620">
    <property type="component" value="Chromosome 12"/>
</dbReference>
<evidence type="ECO:0000256" key="5">
    <source>
        <dbReference type="ARBA" id="ARBA00022737"/>
    </source>
</evidence>
<gene>
    <name evidence="16" type="primary">LOC114661683</name>
</gene>
<keyword evidence="6 12" id="KW-0863">Zinc-finger</keyword>
<feature type="compositionally biased region" description="Polar residues" evidence="14">
    <location>
        <begin position="273"/>
        <end position="293"/>
    </location>
</feature>
<keyword evidence="9" id="KW-0238">DNA-binding</keyword>
<feature type="region of interest" description="Disordered" evidence="14">
    <location>
        <begin position="130"/>
        <end position="154"/>
    </location>
</feature>
<evidence type="ECO:0000256" key="14">
    <source>
        <dbReference type="SAM" id="MobiDB-lite"/>
    </source>
</evidence>
<dbReference type="FunFam" id="3.30.160.60:FF:000806">
    <property type="entry name" value="Zinc finger protein"/>
    <property type="match status" value="1"/>
</dbReference>
<reference evidence="16" key="2">
    <citation type="submission" date="2025-08" db="UniProtKB">
        <authorList>
            <consortium name="Ensembl"/>
        </authorList>
    </citation>
    <scope>IDENTIFICATION</scope>
</reference>
<comment type="similarity">
    <text evidence="3">Belongs to the krueppel C2H2-type zinc-finger protein family.</text>
</comment>
<keyword evidence="5" id="KW-0677">Repeat</keyword>
<keyword evidence="17" id="KW-1185">Reference proteome</keyword>
<comment type="subcellular location">
    <subcellularLocation>
        <location evidence="2">Nucleus</location>
    </subcellularLocation>
</comment>
<evidence type="ECO:0000256" key="13">
    <source>
        <dbReference type="SAM" id="Coils"/>
    </source>
</evidence>
<keyword evidence="8" id="KW-0805">Transcription regulation</keyword>
<protein>
    <submittedName>
        <fullName evidence="16">Zinc finger protein 436-like</fullName>
    </submittedName>
</protein>
<evidence type="ECO:0000256" key="10">
    <source>
        <dbReference type="ARBA" id="ARBA00023163"/>
    </source>
</evidence>
<evidence type="ECO:0000256" key="7">
    <source>
        <dbReference type="ARBA" id="ARBA00022833"/>
    </source>
</evidence>
<keyword evidence="13" id="KW-0175">Coiled coil</keyword>
<reference evidence="16" key="1">
    <citation type="submission" date="2021-06" db="EMBL/GenBank/DDBJ databases">
        <authorList>
            <consortium name="Wellcome Sanger Institute Data Sharing"/>
        </authorList>
    </citation>
    <scope>NUCLEOTIDE SEQUENCE [LARGE SCALE GENOMIC DNA]</scope>
</reference>
<evidence type="ECO:0000256" key="3">
    <source>
        <dbReference type="ARBA" id="ARBA00006991"/>
    </source>
</evidence>
<dbReference type="GO" id="GO:0005634">
    <property type="term" value="C:nucleus"/>
    <property type="evidence" value="ECO:0007669"/>
    <property type="project" value="UniProtKB-SubCell"/>
</dbReference>
<keyword evidence="7" id="KW-0862">Zinc</keyword>
<dbReference type="Ensembl" id="ENSECRT00000034244.1">
    <property type="protein sequence ID" value="ENSECRP00000033516.1"/>
    <property type="gene ID" value="ENSECRG00000022679.1"/>
</dbReference>
<dbReference type="GO" id="GO:0000978">
    <property type="term" value="F:RNA polymerase II cis-regulatory region sequence-specific DNA binding"/>
    <property type="evidence" value="ECO:0007669"/>
    <property type="project" value="TreeGrafter"/>
</dbReference>
<evidence type="ECO:0000256" key="12">
    <source>
        <dbReference type="PROSITE-ProRule" id="PRU00042"/>
    </source>
</evidence>
<evidence type="ECO:0000256" key="9">
    <source>
        <dbReference type="ARBA" id="ARBA00023125"/>
    </source>
</evidence>
<dbReference type="PANTHER" id="PTHR23235">
    <property type="entry name" value="KRUEPPEL-LIKE TRANSCRIPTION FACTOR"/>
    <property type="match status" value="1"/>
</dbReference>
<feature type="region of interest" description="Disordered" evidence="14">
    <location>
        <begin position="329"/>
        <end position="364"/>
    </location>
</feature>
<dbReference type="SUPFAM" id="SSF57667">
    <property type="entry name" value="beta-beta-alpha zinc fingers"/>
    <property type="match status" value="4"/>
</dbReference>
<dbReference type="GeneTree" id="ENSGT00940000154715"/>
<evidence type="ECO:0000259" key="15">
    <source>
        <dbReference type="PROSITE" id="PS50157"/>
    </source>
</evidence>
<evidence type="ECO:0000313" key="17">
    <source>
        <dbReference type="Proteomes" id="UP000694620"/>
    </source>
</evidence>
<dbReference type="InterPro" id="IPR036236">
    <property type="entry name" value="Znf_C2H2_sf"/>
</dbReference>
<feature type="region of interest" description="Disordered" evidence="14">
    <location>
        <begin position="264"/>
        <end position="293"/>
    </location>
</feature>
<feature type="domain" description="C2H2-type" evidence="15">
    <location>
        <begin position="472"/>
        <end position="499"/>
    </location>
</feature>
<dbReference type="SMART" id="SM00355">
    <property type="entry name" value="ZnF_C2H2"/>
    <property type="match status" value="7"/>
</dbReference>
<feature type="domain" description="C2H2-type" evidence="15">
    <location>
        <begin position="416"/>
        <end position="443"/>
    </location>
</feature>
<proteinExistence type="inferred from homology"/>
<evidence type="ECO:0000256" key="8">
    <source>
        <dbReference type="ARBA" id="ARBA00023015"/>
    </source>
</evidence>
<feature type="domain" description="C2H2-type" evidence="15">
    <location>
        <begin position="556"/>
        <end position="583"/>
    </location>
</feature>